<dbReference type="RefSeq" id="WP_190279116.1">
    <property type="nucleotide sequence ID" value="NZ_CP016776.1"/>
</dbReference>
<comment type="pathway">
    <text evidence="2">Cell wall biogenesis; peptidoglycan biosynthesis.</text>
</comment>
<keyword evidence="4" id="KW-0133">Cell shape</keyword>
<dbReference type="NCBIfam" id="TIGR02210">
    <property type="entry name" value="rodA_shape"/>
    <property type="match status" value="1"/>
</dbReference>
<feature type="transmembrane region" description="Helical" evidence="9">
    <location>
        <begin position="203"/>
        <end position="224"/>
    </location>
</feature>
<evidence type="ECO:0000256" key="4">
    <source>
        <dbReference type="ARBA" id="ARBA00022960"/>
    </source>
</evidence>
<evidence type="ECO:0000256" key="3">
    <source>
        <dbReference type="ARBA" id="ARBA00022692"/>
    </source>
</evidence>
<keyword evidence="6 9" id="KW-0472">Membrane</keyword>
<name>A0A249KTY9_9ACTN</name>
<evidence type="ECO:0000256" key="7">
    <source>
        <dbReference type="ARBA" id="ARBA00044770"/>
    </source>
</evidence>
<feature type="transmembrane region" description="Helical" evidence="9">
    <location>
        <begin position="359"/>
        <end position="377"/>
    </location>
</feature>
<feature type="transmembrane region" description="Helical" evidence="9">
    <location>
        <begin position="163"/>
        <end position="196"/>
    </location>
</feature>
<dbReference type="PROSITE" id="PS00428">
    <property type="entry name" value="FTSW_RODA_SPOVE"/>
    <property type="match status" value="1"/>
</dbReference>
<evidence type="ECO:0000256" key="1">
    <source>
        <dbReference type="ARBA" id="ARBA00004141"/>
    </source>
</evidence>
<evidence type="ECO:0000256" key="9">
    <source>
        <dbReference type="SAM" id="Phobius"/>
    </source>
</evidence>
<evidence type="ECO:0000256" key="6">
    <source>
        <dbReference type="ARBA" id="ARBA00023136"/>
    </source>
</evidence>
<dbReference type="GO" id="GO:0008955">
    <property type="term" value="F:peptidoglycan glycosyltransferase activity"/>
    <property type="evidence" value="ECO:0007669"/>
    <property type="project" value="UniProtKB-EC"/>
</dbReference>
<dbReference type="AlphaFoldDB" id="A0A249KTY9"/>
<dbReference type="Proteomes" id="UP000217186">
    <property type="component" value="Chromosome"/>
</dbReference>
<feature type="transmembrane region" description="Helical" evidence="9">
    <location>
        <begin position="293"/>
        <end position="314"/>
    </location>
</feature>
<reference evidence="10 11" key="1">
    <citation type="submission" date="2016-07" db="EMBL/GenBank/DDBJ databases">
        <title>High microdiversification within the ubiquitous acI lineage of Actinobacteria.</title>
        <authorList>
            <person name="Neuenschwander S.M."/>
            <person name="Salcher M."/>
            <person name="Ghai R."/>
            <person name="Pernthaler J."/>
        </authorList>
    </citation>
    <scope>NUCLEOTIDE SEQUENCE [LARGE SCALE GENOMIC DNA]</scope>
    <source>
        <strain evidence="10">MMS-IIA-15</strain>
    </source>
</reference>
<proteinExistence type="predicted"/>
<dbReference type="GO" id="GO:0015648">
    <property type="term" value="F:lipid-linked peptidoglycan transporter activity"/>
    <property type="evidence" value="ECO:0007669"/>
    <property type="project" value="TreeGrafter"/>
</dbReference>
<keyword evidence="11" id="KW-1185">Reference proteome</keyword>
<dbReference type="GO" id="GO:0005886">
    <property type="term" value="C:plasma membrane"/>
    <property type="evidence" value="ECO:0007669"/>
    <property type="project" value="TreeGrafter"/>
</dbReference>
<feature type="transmembrane region" description="Helical" evidence="9">
    <location>
        <begin position="91"/>
        <end position="109"/>
    </location>
</feature>
<evidence type="ECO:0000256" key="8">
    <source>
        <dbReference type="ARBA" id="ARBA00049902"/>
    </source>
</evidence>
<dbReference type="KEGG" id="pvn:A7sIIA15_05140"/>
<dbReference type="InterPro" id="IPR011923">
    <property type="entry name" value="RodA/MrdB"/>
</dbReference>
<dbReference type="PANTHER" id="PTHR30474">
    <property type="entry name" value="CELL CYCLE PROTEIN"/>
    <property type="match status" value="1"/>
</dbReference>
<keyword evidence="3 9" id="KW-0812">Transmembrane</keyword>
<feature type="transmembrane region" description="Helical" evidence="9">
    <location>
        <begin position="64"/>
        <end position="84"/>
    </location>
</feature>
<evidence type="ECO:0000256" key="2">
    <source>
        <dbReference type="ARBA" id="ARBA00004752"/>
    </source>
</evidence>
<dbReference type="GO" id="GO:0051301">
    <property type="term" value="P:cell division"/>
    <property type="evidence" value="ECO:0007669"/>
    <property type="project" value="InterPro"/>
</dbReference>
<evidence type="ECO:0000313" key="10">
    <source>
        <dbReference type="EMBL" id="ASY20236.1"/>
    </source>
</evidence>
<keyword evidence="5 9" id="KW-1133">Transmembrane helix</keyword>
<evidence type="ECO:0000256" key="5">
    <source>
        <dbReference type="ARBA" id="ARBA00022989"/>
    </source>
</evidence>
<accession>A0A249KTY9</accession>
<dbReference type="InterPro" id="IPR018365">
    <property type="entry name" value="Cell_cycle_FtsW-rel_CS"/>
</dbReference>
<protein>
    <recommendedName>
        <fullName evidence="7">peptidoglycan glycosyltransferase</fullName>
        <ecNumber evidence="7">2.4.99.28</ecNumber>
    </recommendedName>
</protein>
<dbReference type="EC" id="2.4.99.28" evidence="7"/>
<sequence>MSQIAARQRLYRRQRSSIFHGFDPVLTAAVAALLFIGTLLVYAATRDWYARNGLDPQYYLKRHVINIAIGALLAYGTTVIDYRLLRAYTPIVWGLGVIGLIIVLIPGLGSEINGAKAWIALPGGFQIQPAELAKISIIIGMSMILSERTHDSDEPTSRDVLQALAVAAIPIIFILIQPDMGTVFIISASVVTIIAVSGSPTRWVVGLLLVAVLGGVVATNTGVISDYQIKRLQTFVDPTVDTQGTGYQLRQARITVGSGGLIGTGLFNGPQTNGRFVPEQQTDFIFTVAGEELGFLGSGLIVILYLIMLMRAFAIARRTSDPFGRLVTTGVIAWFAFQIFENIGMTLGLMPMTGVPLPFISYGGSSMFATLIGFGLLQNVHARSRG</sequence>
<dbReference type="EMBL" id="CP016776">
    <property type="protein sequence ID" value="ASY20236.1"/>
    <property type="molecule type" value="Genomic_DNA"/>
</dbReference>
<evidence type="ECO:0000313" key="11">
    <source>
        <dbReference type="Proteomes" id="UP000217186"/>
    </source>
</evidence>
<dbReference type="PANTHER" id="PTHR30474:SF14">
    <property type="entry name" value="CELL CYCLE PROTEIN"/>
    <property type="match status" value="1"/>
</dbReference>
<organism evidence="10 11">
    <name type="scientific">Candidatus Planktophila vernalis</name>
    <dbReference type="NCBI Taxonomy" id="1884907"/>
    <lineage>
        <taxon>Bacteria</taxon>
        <taxon>Bacillati</taxon>
        <taxon>Actinomycetota</taxon>
        <taxon>Actinomycetes</taxon>
        <taxon>Candidatus Nanopelagicales</taxon>
        <taxon>Candidatus Nanopelagicaceae</taxon>
        <taxon>Candidatus Planktophila</taxon>
    </lineage>
</organism>
<dbReference type="Pfam" id="PF01098">
    <property type="entry name" value="FTSW_RODA_SPOVE"/>
    <property type="match status" value="1"/>
</dbReference>
<dbReference type="GO" id="GO:0008360">
    <property type="term" value="P:regulation of cell shape"/>
    <property type="evidence" value="ECO:0007669"/>
    <property type="project" value="UniProtKB-KW"/>
</dbReference>
<comment type="subcellular location">
    <subcellularLocation>
        <location evidence="1">Membrane</location>
        <topology evidence="1">Multi-pass membrane protein</topology>
    </subcellularLocation>
</comment>
<gene>
    <name evidence="10" type="ORF">A7sIIA15_05140</name>
</gene>
<comment type="catalytic activity">
    <reaction evidence="8">
        <text>[GlcNAc-(1-&gt;4)-Mur2Ac(oyl-L-Ala-gamma-D-Glu-L-Lys-D-Ala-D-Ala)](n)-di-trans,octa-cis-undecaprenyl diphosphate + beta-D-GlcNAc-(1-&gt;4)-Mur2Ac(oyl-L-Ala-gamma-D-Glu-L-Lys-D-Ala-D-Ala)-di-trans,octa-cis-undecaprenyl diphosphate = [GlcNAc-(1-&gt;4)-Mur2Ac(oyl-L-Ala-gamma-D-Glu-L-Lys-D-Ala-D-Ala)](n+1)-di-trans,octa-cis-undecaprenyl diphosphate + di-trans,octa-cis-undecaprenyl diphosphate + H(+)</text>
        <dbReference type="Rhea" id="RHEA:23708"/>
        <dbReference type="Rhea" id="RHEA-COMP:9602"/>
        <dbReference type="Rhea" id="RHEA-COMP:9603"/>
        <dbReference type="ChEBI" id="CHEBI:15378"/>
        <dbReference type="ChEBI" id="CHEBI:58405"/>
        <dbReference type="ChEBI" id="CHEBI:60033"/>
        <dbReference type="ChEBI" id="CHEBI:78435"/>
        <dbReference type="EC" id="2.4.99.28"/>
    </reaction>
</comment>
<feature type="transmembrane region" description="Helical" evidence="9">
    <location>
        <begin position="21"/>
        <end position="44"/>
    </location>
</feature>
<feature type="transmembrane region" description="Helical" evidence="9">
    <location>
        <begin position="326"/>
        <end position="347"/>
    </location>
</feature>
<dbReference type="GO" id="GO:0032153">
    <property type="term" value="C:cell division site"/>
    <property type="evidence" value="ECO:0007669"/>
    <property type="project" value="TreeGrafter"/>
</dbReference>
<dbReference type="InterPro" id="IPR001182">
    <property type="entry name" value="FtsW/RodA"/>
</dbReference>